<keyword evidence="2" id="KW-0808">Transferase</keyword>
<dbReference type="PANTHER" id="PTHR46246:SF1">
    <property type="entry name" value="GUANOSINE-3',5'-BIS(DIPHOSPHATE) 3'-PYROPHOSPHOHYDROLASE MESH1"/>
    <property type="match status" value="1"/>
</dbReference>
<dbReference type="Proteomes" id="UP000076079">
    <property type="component" value="Chromosome"/>
</dbReference>
<dbReference type="PATRIC" id="fig|1813736.3.peg.325"/>
<dbReference type="OrthoDB" id="9802385at2"/>
<dbReference type="STRING" id="1855912.LuPra_00311"/>
<accession>A0A143PHA4</accession>
<dbReference type="SUPFAM" id="SSF109604">
    <property type="entry name" value="HD-domain/PDEase-like"/>
    <property type="match status" value="1"/>
</dbReference>
<dbReference type="Pfam" id="PF13328">
    <property type="entry name" value="HD_4"/>
    <property type="match status" value="1"/>
</dbReference>
<reference evidence="2 3" key="1">
    <citation type="journal article" date="2016" name="Genome Announc.">
        <title>First Complete Genome Sequence of a Subdivision 6 Acidobacterium Strain.</title>
        <authorList>
            <person name="Huang S."/>
            <person name="Vieira S."/>
            <person name="Bunk B."/>
            <person name="Riedel T."/>
            <person name="Sproer C."/>
            <person name="Overmann J."/>
        </authorList>
    </citation>
    <scope>NUCLEOTIDE SEQUENCE [LARGE SCALE GENOMIC DNA]</scope>
    <source>
        <strain evidence="3">DSM 100886 HEG_-6_39</strain>
    </source>
</reference>
<name>A0A143PHA4_LUTPR</name>
<dbReference type="GO" id="GO:0016301">
    <property type="term" value="F:kinase activity"/>
    <property type="evidence" value="ECO:0007669"/>
    <property type="project" value="UniProtKB-KW"/>
</dbReference>
<dbReference type="AlphaFoldDB" id="A0A143PHA4"/>
<dbReference type="EMBL" id="CP015136">
    <property type="protein sequence ID" value="AMY07144.1"/>
    <property type="molecule type" value="Genomic_DNA"/>
</dbReference>
<protein>
    <submittedName>
        <fullName evidence="2">GTP pyrophosphokinase</fullName>
        <ecNumber evidence="2">2.7.6.5</ecNumber>
    </submittedName>
</protein>
<dbReference type="RefSeq" id="WP_157898623.1">
    <property type="nucleotide sequence ID" value="NZ_CP015136.1"/>
</dbReference>
<dbReference type="InterPro" id="IPR052194">
    <property type="entry name" value="MESH1"/>
</dbReference>
<keyword evidence="2" id="KW-0418">Kinase</keyword>
<dbReference type="SMART" id="SM00471">
    <property type="entry name" value="HDc"/>
    <property type="match status" value="1"/>
</dbReference>
<sequence length="179" mass="20415">MLAILRAATFAASAHVGQTRKGLPDPYINHPLRVAHLAAQAELGEDAVVAALLHDVVEDTTLTWDDLRLAGFTERAIALARLLTKWWESGDDDNERDKATYYARILADRDATLLKLLDRTDNLQDLVRIVAARRDFAEKYLKKTRREFAPLLERCDNTYVLQAFRERLTALESALDRRR</sequence>
<dbReference type="InterPro" id="IPR003607">
    <property type="entry name" value="HD/PDEase_dom"/>
</dbReference>
<evidence type="ECO:0000313" key="2">
    <source>
        <dbReference type="EMBL" id="AMY07144.1"/>
    </source>
</evidence>
<organism evidence="2 3">
    <name type="scientific">Luteitalea pratensis</name>
    <dbReference type="NCBI Taxonomy" id="1855912"/>
    <lineage>
        <taxon>Bacteria</taxon>
        <taxon>Pseudomonadati</taxon>
        <taxon>Acidobacteriota</taxon>
        <taxon>Vicinamibacteria</taxon>
        <taxon>Vicinamibacterales</taxon>
        <taxon>Vicinamibacteraceae</taxon>
        <taxon>Luteitalea</taxon>
    </lineage>
</organism>
<dbReference type="EC" id="2.7.6.5" evidence="2"/>
<reference evidence="3" key="2">
    <citation type="submission" date="2016-04" db="EMBL/GenBank/DDBJ databases">
        <title>First Complete Genome Sequence of a Subdivision 6 Acidobacterium.</title>
        <authorList>
            <person name="Huang S."/>
            <person name="Vieira S."/>
            <person name="Bunk B."/>
            <person name="Riedel T."/>
            <person name="Sproeer C."/>
            <person name="Overmann J."/>
        </authorList>
    </citation>
    <scope>NUCLEOTIDE SEQUENCE [LARGE SCALE GENOMIC DNA]</scope>
    <source>
        <strain evidence="3">DSM 100886 HEG_-6_39</strain>
    </source>
</reference>
<gene>
    <name evidence="2" type="primary">relA_1</name>
    <name evidence="2" type="ORF">LuPra_00311</name>
</gene>
<dbReference type="Gene3D" id="1.10.3210.10">
    <property type="entry name" value="Hypothetical protein af1432"/>
    <property type="match status" value="1"/>
</dbReference>
<dbReference type="PANTHER" id="PTHR46246">
    <property type="entry name" value="GUANOSINE-3',5'-BIS(DIPHOSPHATE) 3'-PYROPHOSPHOHYDROLASE MESH1"/>
    <property type="match status" value="1"/>
</dbReference>
<keyword evidence="3" id="KW-1185">Reference proteome</keyword>
<evidence type="ECO:0000313" key="3">
    <source>
        <dbReference type="Proteomes" id="UP000076079"/>
    </source>
</evidence>
<dbReference type="KEGG" id="abac:LuPra_00311"/>
<evidence type="ECO:0000259" key="1">
    <source>
        <dbReference type="SMART" id="SM00471"/>
    </source>
</evidence>
<dbReference type="CDD" id="cd00077">
    <property type="entry name" value="HDc"/>
    <property type="match status" value="1"/>
</dbReference>
<dbReference type="GO" id="GO:0008728">
    <property type="term" value="F:GTP diphosphokinase activity"/>
    <property type="evidence" value="ECO:0007669"/>
    <property type="project" value="UniProtKB-EC"/>
</dbReference>
<dbReference type="GO" id="GO:0008893">
    <property type="term" value="F:guanosine-3',5'-bis(diphosphate) 3'-diphosphatase activity"/>
    <property type="evidence" value="ECO:0007669"/>
    <property type="project" value="TreeGrafter"/>
</dbReference>
<proteinExistence type="predicted"/>
<feature type="domain" description="HD/PDEase" evidence="1">
    <location>
        <begin position="23"/>
        <end position="132"/>
    </location>
</feature>